<evidence type="ECO:0000313" key="4">
    <source>
        <dbReference type="EMBL" id="KYO42973.1"/>
    </source>
</evidence>
<feature type="domain" description="Ig-like" evidence="3">
    <location>
        <begin position="133"/>
        <end position="222"/>
    </location>
</feature>
<proteinExistence type="predicted"/>
<keyword evidence="5" id="KW-1185">Reference proteome</keyword>
<dbReference type="EMBL" id="AKHW03001273">
    <property type="protein sequence ID" value="KYO42973.1"/>
    <property type="molecule type" value="Genomic_DNA"/>
</dbReference>
<dbReference type="AlphaFoldDB" id="A0A151P1T4"/>
<dbReference type="eggNOG" id="KOG3515">
    <property type="taxonomic scope" value="Eukaryota"/>
</dbReference>
<feature type="transmembrane region" description="Helical" evidence="2">
    <location>
        <begin position="237"/>
        <end position="258"/>
    </location>
</feature>
<dbReference type="InterPro" id="IPR003006">
    <property type="entry name" value="Ig/MHC_CS"/>
</dbReference>
<dbReference type="Pfam" id="PF07654">
    <property type="entry name" value="C1-set"/>
    <property type="match status" value="1"/>
</dbReference>
<dbReference type="Proteomes" id="UP000050525">
    <property type="component" value="Unassembled WGS sequence"/>
</dbReference>
<accession>A0A151P1T4</accession>
<dbReference type="PROSITE" id="PS50835">
    <property type="entry name" value="IG_LIKE"/>
    <property type="match status" value="2"/>
</dbReference>
<organism evidence="4 5">
    <name type="scientific">Alligator mississippiensis</name>
    <name type="common">American alligator</name>
    <dbReference type="NCBI Taxonomy" id="8496"/>
    <lineage>
        <taxon>Eukaryota</taxon>
        <taxon>Metazoa</taxon>
        <taxon>Chordata</taxon>
        <taxon>Craniata</taxon>
        <taxon>Vertebrata</taxon>
        <taxon>Euteleostomi</taxon>
        <taxon>Archelosauria</taxon>
        <taxon>Archosauria</taxon>
        <taxon>Crocodylia</taxon>
        <taxon>Alligatoridae</taxon>
        <taxon>Alligatorinae</taxon>
        <taxon>Alligator</taxon>
    </lineage>
</organism>
<dbReference type="InterPro" id="IPR003597">
    <property type="entry name" value="Ig_C1-set"/>
</dbReference>
<dbReference type="SUPFAM" id="SSF48726">
    <property type="entry name" value="Immunoglobulin"/>
    <property type="match status" value="2"/>
</dbReference>
<name>A0A151P1T4_ALLMI</name>
<keyword evidence="2" id="KW-0812">Transmembrane</keyword>
<dbReference type="SMART" id="SM00407">
    <property type="entry name" value="IGc1"/>
    <property type="match status" value="1"/>
</dbReference>
<dbReference type="CDD" id="cd00098">
    <property type="entry name" value="IgC1"/>
    <property type="match status" value="1"/>
</dbReference>
<evidence type="ECO:0000259" key="3">
    <source>
        <dbReference type="PROSITE" id="PS50835"/>
    </source>
</evidence>
<dbReference type="InterPro" id="IPR007110">
    <property type="entry name" value="Ig-like_dom"/>
</dbReference>
<dbReference type="InterPro" id="IPR036179">
    <property type="entry name" value="Ig-like_dom_sf"/>
</dbReference>
<dbReference type="Gene3D" id="2.60.40.10">
    <property type="entry name" value="Immunoglobulins"/>
    <property type="match status" value="2"/>
</dbReference>
<keyword evidence="2" id="KW-0472">Membrane</keyword>
<evidence type="ECO:0000256" key="2">
    <source>
        <dbReference type="SAM" id="Phobius"/>
    </source>
</evidence>
<dbReference type="Pfam" id="PF07686">
    <property type="entry name" value="V-set"/>
    <property type="match status" value="1"/>
</dbReference>
<dbReference type="InterPro" id="IPR003599">
    <property type="entry name" value="Ig_sub"/>
</dbReference>
<sequence>MSKTAKPAPRAAGPHPPFIAGSRLEVITKPISEAHLGTRALLPCHFKVEGTVALSSLRVTWYFWNETIARYEHGRNRTQHGPELPSDSELLCGDASLLLHKVTVSDEGLYTCVMGYNTHQWRGNTTLHVLAAPTISMYKQLAVGRAESALLCHVGGFYPKDVEVAWLRDGQVLNGSTRSSPQRNPDGTFSLTLTYTFTPVRSDTGAVFACRVQHPALKQPLVEDMPPDSTGMDLARAVAGAIIVGIVIVTAAGAVYCWTQSRGGITDGGVTKGICGRRR</sequence>
<dbReference type="PROSITE" id="PS00290">
    <property type="entry name" value="IG_MHC"/>
    <property type="match status" value="1"/>
</dbReference>
<gene>
    <name evidence="4" type="ORF">Y1Q_0013186</name>
</gene>
<evidence type="ECO:0000313" key="5">
    <source>
        <dbReference type="Proteomes" id="UP000050525"/>
    </source>
</evidence>
<feature type="domain" description="Ig-like" evidence="3">
    <location>
        <begin position="16"/>
        <end position="128"/>
    </location>
</feature>
<dbReference type="InterPro" id="IPR013783">
    <property type="entry name" value="Ig-like_fold"/>
</dbReference>
<dbReference type="InterPro" id="IPR013106">
    <property type="entry name" value="Ig_V-set"/>
</dbReference>
<dbReference type="SMART" id="SM00409">
    <property type="entry name" value="IG"/>
    <property type="match status" value="1"/>
</dbReference>
<keyword evidence="1" id="KW-0393">Immunoglobulin domain</keyword>
<keyword evidence="2" id="KW-1133">Transmembrane helix</keyword>
<dbReference type="PANTHER" id="PTHR23411">
    <property type="entry name" value="TAPASIN"/>
    <property type="match status" value="1"/>
</dbReference>
<dbReference type="InterPro" id="IPR050380">
    <property type="entry name" value="Immune_Resp_Modulators"/>
</dbReference>
<comment type="caution">
    <text evidence="4">The sequence shown here is derived from an EMBL/GenBank/DDBJ whole genome shotgun (WGS) entry which is preliminary data.</text>
</comment>
<evidence type="ECO:0000256" key="1">
    <source>
        <dbReference type="ARBA" id="ARBA00023319"/>
    </source>
</evidence>
<protein>
    <recommendedName>
        <fullName evidence="3">Ig-like domain-containing protein</fullName>
    </recommendedName>
</protein>
<reference evidence="4 5" key="1">
    <citation type="journal article" date="2012" name="Genome Biol.">
        <title>Sequencing three crocodilian genomes to illuminate the evolution of archosaurs and amniotes.</title>
        <authorList>
            <person name="St John J.A."/>
            <person name="Braun E.L."/>
            <person name="Isberg S.R."/>
            <person name="Miles L.G."/>
            <person name="Chong A.Y."/>
            <person name="Gongora J."/>
            <person name="Dalzell P."/>
            <person name="Moran C."/>
            <person name="Bed'hom B."/>
            <person name="Abzhanov A."/>
            <person name="Burgess S.C."/>
            <person name="Cooksey A.M."/>
            <person name="Castoe T.A."/>
            <person name="Crawford N.G."/>
            <person name="Densmore L.D."/>
            <person name="Drew J.C."/>
            <person name="Edwards S.V."/>
            <person name="Faircloth B.C."/>
            <person name="Fujita M.K."/>
            <person name="Greenwold M.J."/>
            <person name="Hoffmann F.G."/>
            <person name="Howard J.M."/>
            <person name="Iguchi T."/>
            <person name="Janes D.E."/>
            <person name="Khan S.Y."/>
            <person name="Kohno S."/>
            <person name="de Koning A.J."/>
            <person name="Lance S.L."/>
            <person name="McCarthy F.M."/>
            <person name="McCormack J.E."/>
            <person name="Merchant M.E."/>
            <person name="Peterson D.G."/>
            <person name="Pollock D.D."/>
            <person name="Pourmand N."/>
            <person name="Raney B.J."/>
            <person name="Roessler K.A."/>
            <person name="Sanford J.R."/>
            <person name="Sawyer R.H."/>
            <person name="Schmidt C.J."/>
            <person name="Triplett E.W."/>
            <person name="Tuberville T.D."/>
            <person name="Venegas-Anaya M."/>
            <person name="Howard J.T."/>
            <person name="Jarvis E.D."/>
            <person name="Guillette L.J.Jr."/>
            <person name="Glenn T.C."/>
            <person name="Green R.E."/>
            <person name="Ray D.A."/>
        </authorList>
    </citation>
    <scope>NUCLEOTIDE SEQUENCE [LARGE SCALE GENOMIC DNA]</scope>
    <source>
        <strain evidence="4">KSC_2009_1</strain>
    </source>
</reference>